<reference evidence="1 2" key="1">
    <citation type="journal article" date="2019" name="G3 (Bethesda)">
        <title>Sequencing of a Wild Apple (Malus baccata) Genome Unravels the Differences Between Cultivated and Wild Apple Species Regarding Disease Resistance and Cold Tolerance.</title>
        <authorList>
            <person name="Chen X."/>
        </authorList>
    </citation>
    <scope>NUCLEOTIDE SEQUENCE [LARGE SCALE GENOMIC DNA]</scope>
    <source>
        <strain evidence="2">cv. Shandingzi</strain>
        <tissue evidence="1">Leaves</tissue>
    </source>
</reference>
<accession>A0A540N4B2</accession>
<comment type="caution">
    <text evidence="1">The sequence shown here is derived from an EMBL/GenBank/DDBJ whole genome shotgun (WGS) entry which is preliminary data.</text>
</comment>
<proteinExistence type="predicted"/>
<evidence type="ECO:0000313" key="1">
    <source>
        <dbReference type="EMBL" id="TQE05892.1"/>
    </source>
</evidence>
<sequence>MKKITCLAKQVWSSSKVARTPPIALEYSDGGTTTPSNTALTRVGESMTRLLRQHVPLENG</sequence>
<name>A0A540N4B2_MALBA</name>
<protein>
    <submittedName>
        <fullName evidence="1">Uncharacterized protein</fullName>
    </submittedName>
</protein>
<gene>
    <name evidence="1" type="ORF">C1H46_008575</name>
</gene>
<keyword evidence="2" id="KW-1185">Reference proteome</keyword>
<dbReference type="AlphaFoldDB" id="A0A540N4B2"/>
<dbReference type="Proteomes" id="UP000315295">
    <property type="component" value="Unassembled WGS sequence"/>
</dbReference>
<evidence type="ECO:0000313" key="2">
    <source>
        <dbReference type="Proteomes" id="UP000315295"/>
    </source>
</evidence>
<dbReference type="EMBL" id="VIEB01000114">
    <property type="protein sequence ID" value="TQE05892.1"/>
    <property type="molecule type" value="Genomic_DNA"/>
</dbReference>
<organism evidence="1 2">
    <name type="scientific">Malus baccata</name>
    <name type="common">Siberian crab apple</name>
    <name type="synonym">Pyrus baccata</name>
    <dbReference type="NCBI Taxonomy" id="106549"/>
    <lineage>
        <taxon>Eukaryota</taxon>
        <taxon>Viridiplantae</taxon>
        <taxon>Streptophyta</taxon>
        <taxon>Embryophyta</taxon>
        <taxon>Tracheophyta</taxon>
        <taxon>Spermatophyta</taxon>
        <taxon>Magnoliopsida</taxon>
        <taxon>eudicotyledons</taxon>
        <taxon>Gunneridae</taxon>
        <taxon>Pentapetalae</taxon>
        <taxon>rosids</taxon>
        <taxon>fabids</taxon>
        <taxon>Rosales</taxon>
        <taxon>Rosaceae</taxon>
        <taxon>Amygdaloideae</taxon>
        <taxon>Maleae</taxon>
        <taxon>Malus</taxon>
    </lineage>
</organism>